<keyword evidence="6" id="KW-0406">Ion transport</keyword>
<evidence type="ECO:0000256" key="7">
    <source>
        <dbReference type="ARBA" id="ARBA00023136"/>
    </source>
</evidence>
<dbReference type="GO" id="GO:0015276">
    <property type="term" value="F:ligand-gated monoatomic ion channel activity"/>
    <property type="evidence" value="ECO:0007669"/>
    <property type="project" value="InterPro"/>
</dbReference>
<keyword evidence="8" id="KW-0675">Receptor</keyword>
<feature type="domain" description="Ionotropic glutamate receptor L-glutamate and glycine-binding" evidence="12">
    <location>
        <begin position="122"/>
        <end position="200"/>
    </location>
</feature>
<dbReference type="GO" id="GO:0005886">
    <property type="term" value="C:plasma membrane"/>
    <property type="evidence" value="ECO:0007669"/>
    <property type="project" value="UniProtKB-SubCell"/>
</dbReference>
<evidence type="ECO:0000256" key="4">
    <source>
        <dbReference type="ARBA" id="ARBA00022692"/>
    </source>
</evidence>
<evidence type="ECO:0000256" key="6">
    <source>
        <dbReference type="ARBA" id="ARBA00023065"/>
    </source>
</evidence>
<proteinExistence type="predicted"/>
<evidence type="ECO:0000256" key="11">
    <source>
        <dbReference type="ARBA" id="ARBA00023303"/>
    </source>
</evidence>
<keyword evidence="5" id="KW-1133">Transmembrane helix</keyword>
<keyword evidence="10" id="KW-1071">Ligand-gated ion channel</keyword>
<keyword evidence="11" id="KW-0407">Ion channel</keyword>
<dbReference type="AlphaFoldDB" id="A0A2J7QT27"/>
<evidence type="ECO:0000256" key="8">
    <source>
        <dbReference type="ARBA" id="ARBA00023170"/>
    </source>
</evidence>
<evidence type="ECO:0000313" key="13">
    <source>
        <dbReference type="EMBL" id="PNF31738.1"/>
    </source>
</evidence>
<gene>
    <name evidence="13" type="ORF">B7P43_G12196</name>
</gene>
<keyword evidence="2" id="KW-0813">Transport</keyword>
<evidence type="ECO:0000256" key="5">
    <source>
        <dbReference type="ARBA" id="ARBA00022989"/>
    </source>
</evidence>
<reference evidence="13 14" key="1">
    <citation type="submission" date="2017-12" db="EMBL/GenBank/DDBJ databases">
        <title>Hemimetabolous genomes reveal molecular basis of termite eusociality.</title>
        <authorList>
            <person name="Harrison M.C."/>
            <person name="Jongepier E."/>
            <person name="Robertson H.M."/>
            <person name="Arning N."/>
            <person name="Bitard-Feildel T."/>
            <person name="Chao H."/>
            <person name="Childers C.P."/>
            <person name="Dinh H."/>
            <person name="Doddapaneni H."/>
            <person name="Dugan S."/>
            <person name="Gowin J."/>
            <person name="Greiner C."/>
            <person name="Han Y."/>
            <person name="Hu H."/>
            <person name="Hughes D.S.T."/>
            <person name="Huylmans A.-K."/>
            <person name="Kemena C."/>
            <person name="Kremer L.P.M."/>
            <person name="Lee S.L."/>
            <person name="Lopez-Ezquerra A."/>
            <person name="Mallet L."/>
            <person name="Monroy-Kuhn J.M."/>
            <person name="Moser A."/>
            <person name="Murali S.C."/>
            <person name="Muzny D.M."/>
            <person name="Otani S."/>
            <person name="Piulachs M.-D."/>
            <person name="Poelchau M."/>
            <person name="Qu J."/>
            <person name="Schaub F."/>
            <person name="Wada-Katsumata A."/>
            <person name="Worley K.C."/>
            <person name="Xie Q."/>
            <person name="Ylla G."/>
            <person name="Poulsen M."/>
            <person name="Gibbs R.A."/>
            <person name="Schal C."/>
            <person name="Richards S."/>
            <person name="Belles X."/>
            <person name="Korb J."/>
            <person name="Bornberg-Bauer E."/>
        </authorList>
    </citation>
    <scope>NUCLEOTIDE SEQUENCE [LARGE SCALE GENOMIC DNA]</scope>
    <source>
        <tissue evidence="13">Whole body</tissue>
    </source>
</reference>
<dbReference type="Pfam" id="PF10613">
    <property type="entry name" value="Lig_chan-Glu_bd"/>
    <property type="match status" value="1"/>
</dbReference>
<protein>
    <recommendedName>
        <fullName evidence="12">Ionotropic glutamate receptor L-glutamate and glycine-binding domain-containing protein</fullName>
    </recommendedName>
</protein>
<keyword evidence="3" id="KW-1003">Cell membrane</keyword>
<dbReference type="InterPro" id="IPR052192">
    <property type="entry name" value="Insect_Ionotropic_Sensory_Rcpt"/>
</dbReference>
<evidence type="ECO:0000256" key="9">
    <source>
        <dbReference type="ARBA" id="ARBA00023180"/>
    </source>
</evidence>
<organism evidence="13 14">
    <name type="scientific">Cryptotermes secundus</name>
    <dbReference type="NCBI Taxonomy" id="105785"/>
    <lineage>
        <taxon>Eukaryota</taxon>
        <taxon>Metazoa</taxon>
        <taxon>Ecdysozoa</taxon>
        <taxon>Arthropoda</taxon>
        <taxon>Hexapoda</taxon>
        <taxon>Insecta</taxon>
        <taxon>Pterygota</taxon>
        <taxon>Neoptera</taxon>
        <taxon>Polyneoptera</taxon>
        <taxon>Dictyoptera</taxon>
        <taxon>Blattodea</taxon>
        <taxon>Blattoidea</taxon>
        <taxon>Termitoidae</taxon>
        <taxon>Kalotermitidae</taxon>
        <taxon>Cryptotermitinae</taxon>
        <taxon>Cryptotermes</taxon>
    </lineage>
</organism>
<dbReference type="STRING" id="105785.A0A2J7QT27"/>
<evidence type="ECO:0000256" key="2">
    <source>
        <dbReference type="ARBA" id="ARBA00022448"/>
    </source>
</evidence>
<dbReference type="Gene3D" id="3.40.190.10">
    <property type="entry name" value="Periplasmic binding protein-like II"/>
    <property type="match status" value="1"/>
</dbReference>
<dbReference type="OrthoDB" id="8191556at2759"/>
<accession>A0A2J7QT27</accession>
<dbReference type="InParanoid" id="A0A2J7QT27"/>
<comment type="subcellular location">
    <subcellularLocation>
        <location evidence="1">Cell membrane</location>
        <topology evidence="1">Multi-pass membrane protein</topology>
    </subcellularLocation>
</comment>
<evidence type="ECO:0000259" key="12">
    <source>
        <dbReference type="Pfam" id="PF10613"/>
    </source>
</evidence>
<name>A0A2J7QT27_9NEOP</name>
<keyword evidence="4" id="KW-0812">Transmembrane</keyword>
<keyword evidence="7" id="KW-0472">Membrane</keyword>
<dbReference type="InterPro" id="IPR019594">
    <property type="entry name" value="Glu/Gly-bd"/>
</dbReference>
<dbReference type="PANTHER" id="PTHR42643:SF24">
    <property type="entry name" value="IONOTROPIC RECEPTOR 60A"/>
    <property type="match status" value="1"/>
</dbReference>
<sequence length="202" mass="23064">MSNRLLRVFFSITQLSEQLSLSVGIWLLIFDGPSGVEDLFIGVDIPFNSEFLVAHREGNDDISLIELYRLNSAHPLEMCRFGNWTSHTNLTRITGRCKRRNNLQGLKLKTGHIEWRSGTKERLKSVGFFGEMWEILEKEINFKSDYSRAVDNFSGAKQKNGSWNGVMGMMVKGEVQVSNIPFVMTPERQSVVDFTLPLTDTR</sequence>
<dbReference type="SUPFAM" id="SSF53850">
    <property type="entry name" value="Periplasmic binding protein-like II"/>
    <property type="match status" value="1"/>
</dbReference>
<evidence type="ECO:0000256" key="1">
    <source>
        <dbReference type="ARBA" id="ARBA00004651"/>
    </source>
</evidence>
<dbReference type="PANTHER" id="PTHR42643">
    <property type="entry name" value="IONOTROPIC RECEPTOR 20A-RELATED"/>
    <property type="match status" value="1"/>
</dbReference>
<comment type="caution">
    <text evidence="13">The sequence shown here is derived from an EMBL/GenBank/DDBJ whole genome shotgun (WGS) entry which is preliminary data.</text>
</comment>
<dbReference type="EMBL" id="NEVH01011202">
    <property type="protein sequence ID" value="PNF31738.1"/>
    <property type="molecule type" value="Genomic_DNA"/>
</dbReference>
<keyword evidence="9" id="KW-0325">Glycoprotein</keyword>
<keyword evidence="14" id="KW-1185">Reference proteome</keyword>
<evidence type="ECO:0000313" key="14">
    <source>
        <dbReference type="Proteomes" id="UP000235965"/>
    </source>
</evidence>
<dbReference type="Proteomes" id="UP000235965">
    <property type="component" value="Unassembled WGS sequence"/>
</dbReference>
<evidence type="ECO:0000256" key="3">
    <source>
        <dbReference type="ARBA" id="ARBA00022475"/>
    </source>
</evidence>
<evidence type="ECO:0000256" key="10">
    <source>
        <dbReference type="ARBA" id="ARBA00023286"/>
    </source>
</evidence>